<evidence type="ECO:0000256" key="1">
    <source>
        <dbReference type="SAM" id="SignalP"/>
    </source>
</evidence>
<name>A0A238J0K8_9RHOB</name>
<evidence type="ECO:0000313" key="3">
    <source>
        <dbReference type="Proteomes" id="UP000201838"/>
    </source>
</evidence>
<evidence type="ECO:0000313" key="2">
    <source>
        <dbReference type="EMBL" id="SMX24176.1"/>
    </source>
</evidence>
<accession>A0A238J0K8</accession>
<reference evidence="2 3" key="1">
    <citation type="submission" date="2017-05" db="EMBL/GenBank/DDBJ databases">
        <authorList>
            <person name="Song R."/>
            <person name="Chenine A.L."/>
            <person name="Ruprecht R.M."/>
        </authorList>
    </citation>
    <scope>NUCLEOTIDE SEQUENCE [LARGE SCALE GENOMIC DNA]</scope>
    <source>
        <strain evidence="2 3">CECT 8489</strain>
    </source>
</reference>
<feature type="chain" id="PRO_5013325749" evidence="1">
    <location>
        <begin position="20"/>
        <end position="173"/>
    </location>
</feature>
<dbReference type="OrthoDB" id="571431at2"/>
<dbReference type="RefSeq" id="WP_093974137.1">
    <property type="nucleotide sequence ID" value="NZ_FXXQ01000007.1"/>
</dbReference>
<organism evidence="2 3">
    <name type="scientific">Boseongicola aestuarii</name>
    <dbReference type="NCBI Taxonomy" id="1470561"/>
    <lineage>
        <taxon>Bacteria</taxon>
        <taxon>Pseudomonadati</taxon>
        <taxon>Pseudomonadota</taxon>
        <taxon>Alphaproteobacteria</taxon>
        <taxon>Rhodobacterales</taxon>
        <taxon>Paracoccaceae</taxon>
        <taxon>Boseongicola</taxon>
    </lineage>
</organism>
<sequence>MTRLVLVLALFLTANPLCAQDNSPDMTPGRLLDILLALDPDTQPSGSGVELTIEDVPILVIVDPVADRMRAMVPIRAVEGMSAEDLERVMQANFDTALDARYAVANGRLWGVYIHPLSPLRRDQLISGLGQTVNLALTYGGLFTGGALSFGGGDSVPLQRELIDRLLEKGQDI</sequence>
<keyword evidence="3" id="KW-1185">Reference proteome</keyword>
<dbReference type="SUPFAM" id="SSF69635">
    <property type="entry name" value="Type III secretory system chaperone-like"/>
    <property type="match status" value="1"/>
</dbReference>
<dbReference type="EMBL" id="FXXQ01000007">
    <property type="protein sequence ID" value="SMX24176.1"/>
    <property type="molecule type" value="Genomic_DNA"/>
</dbReference>
<proteinExistence type="predicted"/>
<feature type="signal peptide" evidence="1">
    <location>
        <begin position="1"/>
        <end position="19"/>
    </location>
</feature>
<keyword evidence="1" id="KW-0732">Signal</keyword>
<dbReference type="Proteomes" id="UP000201838">
    <property type="component" value="Unassembled WGS sequence"/>
</dbReference>
<dbReference type="AlphaFoldDB" id="A0A238J0K8"/>
<gene>
    <name evidence="2" type="ORF">BOA8489_02299</name>
</gene>
<protein>
    <submittedName>
        <fullName evidence="2">Uncharacterized protein</fullName>
    </submittedName>
</protein>